<dbReference type="InterPro" id="IPR018955">
    <property type="entry name" value="BCDHK/PDK_N"/>
</dbReference>
<evidence type="ECO:0000259" key="10">
    <source>
        <dbReference type="Pfam" id="PF10436"/>
    </source>
</evidence>
<dbReference type="Gene3D" id="3.30.565.10">
    <property type="entry name" value="Histidine kinase-like ATPase, C-terminal domain"/>
    <property type="match status" value="1"/>
</dbReference>
<organism evidence="11 12">
    <name type="scientific">Chaetoceros tenuissimus</name>
    <dbReference type="NCBI Taxonomy" id="426638"/>
    <lineage>
        <taxon>Eukaryota</taxon>
        <taxon>Sar</taxon>
        <taxon>Stramenopiles</taxon>
        <taxon>Ochrophyta</taxon>
        <taxon>Bacillariophyta</taxon>
        <taxon>Coscinodiscophyceae</taxon>
        <taxon>Chaetocerotophycidae</taxon>
        <taxon>Chaetocerotales</taxon>
        <taxon>Chaetocerotaceae</taxon>
        <taxon>Chaetoceros</taxon>
    </lineage>
</organism>
<evidence type="ECO:0000256" key="8">
    <source>
        <dbReference type="RuleBase" id="RU366032"/>
    </source>
</evidence>
<dbReference type="InterPro" id="IPR039028">
    <property type="entry name" value="BCKD/PDK"/>
</dbReference>
<evidence type="ECO:0000259" key="9">
    <source>
        <dbReference type="Pfam" id="PF02518"/>
    </source>
</evidence>
<evidence type="ECO:0000313" key="12">
    <source>
        <dbReference type="Proteomes" id="UP001054902"/>
    </source>
</evidence>
<dbReference type="PANTHER" id="PTHR11947">
    <property type="entry name" value="PYRUVATE DEHYDROGENASE KINASE"/>
    <property type="match status" value="1"/>
</dbReference>
<dbReference type="InterPro" id="IPR036890">
    <property type="entry name" value="HATPase_C_sf"/>
</dbReference>
<accession>A0AAD3GZM2</accession>
<dbReference type="SUPFAM" id="SSF55874">
    <property type="entry name" value="ATPase domain of HSP90 chaperone/DNA topoisomerase II/histidine kinase"/>
    <property type="match status" value="1"/>
</dbReference>
<dbReference type="EC" id="2.7.11.-" evidence="8"/>
<proteinExistence type="inferred from homology"/>
<dbReference type="Proteomes" id="UP001054902">
    <property type="component" value="Unassembled WGS sequence"/>
</dbReference>
<dbReference type="EMBL" id="BLLK01000020">
    <property type="protein sequence ID" value="GFH44930.1"/>
    <property type="molecule type" value="Genomic_DNA"/>
</dbReference>
<dbReference type="AlphaFoldDB" id="A0AAD3GZM2"/>
<dbReference type="GO" id="GO:0005759">
    <property type="term" value="C:mitochondrial matrix"/>
    <property type="evidence" value="ECO:0007669"/>
    <property type="project" value="UniProtKB-SubCell"/>
</dbReference>
<dbReference type="InterPro" id="IPR036784">
    <property type="entry name" value="AK/P_DHK_N_sf"/>
</dbReference>
<evidence type="ECO:0000256" key="7">
    <source>
        <dbReference type="ARBA" id="ARBA00048201"/>
    </source>
</evidence>
<gene>
    <name evidence="11" type="ORF">CTEN210_01404</name>
</gene>
<evidence type="ECO:0000313" key="11">
    <source>
        <dbReference type="EMBL" id="GFH44930.1"/>
    </source>
</evidence>
<evidence type="ECO:0000256" key="5">
    <source>
        <dbReference type="ARBA" id="ARBA00022840"/>
    </source>
</evidence>
<keyword evidence="2 8" id="KW-0808">Transferase</keyword>
<name>A0AAD3GZM2_9STRA</name>
<evidence type="ECO:0000256" key="6">
    <source>
        <dbReference type="ARBA" id="ARBA00023128"/>
    </source>
</evidence>
<keyword evidence="5 8" id="KW-0067">ATP-binding</keyword>
<protein>
    <recommendedName>
        <fullName evidence="8">Protein-serine/threonine kinase</fullName>
        <ecNumber evidence="8">2.7.11.-</ecNumber>
    </recommendedName>
</protein>
<evidence type="ECO:0000256" key="3">
    <source>
        <dbReference type="ARBA" id="ARBA00022741"/>
    </source>
</evidence>
<feature type="domain" description="Histidine kinase/HSP90-like ATPase" evidence="9">
    <location>
        <begin position="368"/>
        <end position="517"/>
    </location>
</feature>
<comment type="catalytic activity">
    <reaction evidence="7">
        <text>L-seryl-[pyruvate dehydrogenase E1 alpha subunit] + ATP = O-phospho-L-seryl-[pyruvate dehydrogenase E1 alpha subunit] + ADP + H(+)</text>
        <dbReference type="Rhea" id="RHEA:23052"/>
        <dbReference type="Rhea" id="RHEA-COMP:13689"/>
        <dbReference type="Rhea" id="RHEA-COMP:13690"/>
        <dbReference type="ChEBI" id="CHEBI:15378"/>
        <dbReference type="ChEBI" id="CHEBI:29999"/>
        <dbReference type="ChEBI" id="CHEBI:30616"/>
        <dbReference type="ChEBI" id="CHEBI:83421"/>
        <dbReference type="ChEBI" id="CHEBI:456216"/>
        <dbReference type="EC" id="2.7.11.2"/>
    </reaction>
</comment>
<dbReference type="GO" id="GO:0010906">
    <property type="term" value="P:regulation of glucose metabolic process"/>
    <property type="evidence" value="ECO:0007669"/>
    <property type="project" value="TreeGrafter"/>
</dbReference>
<dbReference type="GO" id="GO:0005524">
    <property type="term" value="F:ATP binding"/>
    <property type="evidence" value="ECO:0007669"/>
    <property type="project" value="UniProtKB-UniRule"/>
</dbReference>
<dbReference type="Pfam" id="PF10436">
    <property type="entry name" value="BCDHK_Adom3"/>
    <property type="match status" value="1"/>
</dbReference>
<dbReference type="SUPFAM" id="SSF69012">
    <property type="entry name" value="alpha-ketoacid dehydrogenase kinase, N-terminal domain"/>
    <property type="match status" value="1"/>
</dbReference>
<dbReference type="GO" id="GO:0004740">
    <property type="term" value="F:pyruvate dehydrogenase (acetyl-transferring) kinase activity"/>
    <property type="evidence" value="ECO:0007669"/>
    <property type="project" value="UniProtKB-EC"/>
</dbReference>
<evidence type="ECO:0000256" key="4">
    <source>
        <dbReference type="ARBA" id="ARBA00022777"/>
    </source>
</evidence>
<comment type="subcellular location">
    <subcellularLocation>
        <location evidence="8">Mitochondrion matrix</location>
    </subcellularLocation>
</comment>
<evidence type="ECO:0000256" key="1">
    <source>
        <dbReference type="ARBA" id="ARBA00006155"/>
    </source>
</evidence>
<keyword evidence="6 8" id="KW-0496">Mitochondrion</keyword>
<comment type="similarity">
    <text evidence="1 8">Belongs to the PDK/BCKDK protein kinase family.</text>
</comment>
<comment type="caution">
    <text evidence="11">The sequence shown here is derived from an EMBL/GenBank/DDBJ whole genome shotgun (WGS) entry which is preliminary data.</text>
</comment>
<keyword evidence="12" id="KW-1185">Reference proteome</keyword>
<reference evidence="11 12" key="1">
    <citation type="journal article" date="2021" name="Sci. Rep.">
        <title>The genome of the diatom Chaetoceros tenuissimus carries an ancient integrated fragment of an extant virus.</title>
        <authorList>
            <person name="Hongo Y."/>
            <person name="Kimura K."/>
            <person name="Takaki Y."/>
            <person name="Yoshida Y."/>
            <person name="Baba S."/>
            <person name="Kobayashi G."/>
            <person name="Nagasaki K."/>
            <person name="Hano T."/>
            <person name="Tomaru Y."/>
        </authorList>
    </citation>
    <scope>NUCLEOTIDE SEQUENCE [LARGE SCALE GENOMIC DNA]</scope>
    <source>
        <strain evidence="11 12">NIES-3715</strain>
    </source>
</reference>
<dbReference type="Gene3D" id="1.20.140.20">
    <property type="entry name" value="Alpha-ketoacid/pyruvate dehydrogenase kinase, N-terminal domain"/>
    <property type="match status" value="1"/>
</dbReference>
<feature type="domain" description="Branched-chain alpha-ketoacid dehydrogenase kinase/Pyruvate dehydrogenase kinase N-terminal" evidence="10">
    <location>
        <begin position="138"/>
        <end position="318"/>
    </location>
</feature>
<keyword evidence="4 8" id="KW-0418">Kinase</keyword>
<dbReference type="Pfam" id="PF02518">
    <property type="entry name" value="HATPase_c"/>
    <property type="match status" value="1"/>
</dbReference>
<sequence length="589" mass="66355">MSASSLNLSKKCSSLIRARYAIGNGSSIIRLQSSMTSSTTREIWRQQDAQDDEVSSSVLSHQMKKIMKKRIANSTKDQQHIQREFSSVASAVNGHSKTVVDMSRKRVLNQDVLDIMNQNGSEVTLDELRELASQPCTPLSLSDMHKYASANANSKNYFPQRLRNAQFLHKELPIRVAQRAVDLLTLPHGLNKTAEVQEIAHKYLRYLKKIREFPVPQTEEEEYEFTEGLKEIVKDRKSIPVAIAKGVASLKDHRKEELDIYRLQEMEKALYRFFNARTGLRLLAEHHILSCVKRQHETNQSLVGWEESDEETDCLGCIKDDCSPYDEAKKAAEKVMTSCRECYGISPEIEVLDCTPEKYADSNFTYVPHHLKYILTELLKNSCRATIRRHMDGIFMTEDHVGSHNEQDGVSTDKSLPSVRLVIARGAEDVTIKIADKGGGVARSILDQMWTFAHSSKSVEVHSKENDTGFGTDQFGGGNVRGFGLPLARIYARYFGGELTLKSMEGYGVDAYLYLPVLGKASENLPKRVLESPGNLDSVHDGNHHVYFGDSFSTGFLSGEEPWAGGVRHYSSYTRIPMQKFNDIAMNKN</sequence>
<keyword evidence="3 8" id="KW-0547">Nucleotide-binding</keyword>
<evidence type="ECO:0000256" key="2">
    <source>
        <dbReference type="ARBA" id="ARBA00022679"/>
    </source>
</evidence>
<dbReference type="PANTHER" id="PTHR11947:SF3">
    <property type="entry name" value="[PYRUVATE DEHYDROGENASE (ACETYL-TRANSFERRING)] KINASE, MITOCHONDRIAL"/>
    <property type="match status" value="1"/>
</dbReference>
<dbReference type="InterPro" id="IPR003594">
    <property type="entry name" value="HATPase_dom"/>
</dbReference>